<comment type="cofactor">
    <cofactor evidence="1 8">
        <name>Zn(2+)</name>
        <dbReference type="ChEBI" id="CHEBI:29105"/>
    </cofactor>
</comment>
<dbReference type="SUPFAM" id="SSF51735">
    <property type="entry name" value="NAD(P)-binding Rossmann-fold domains"/>
    <property type="match status" value="1"/>
</dbReference>
<dbReference type="InterPro" id="IPR036291">
    <property type="entry name" value="NAD(P)-bd_dom_sf"/>
</dbReference>
<keyword evidence="5" id="KW-0521">NADP</keyword>
<dbReference type="InterPro" id="IPR020843">
    <property type="entry name" value="ER"/>
</dbReference>
<dbReference type="InterPro" id="IPR002328">
    <property type="entry name" value="ADH_Zn_CS"/>
</dbReference>
<gene>
    <name evidence="10" type="ORF">D7V32_07160</name>
</gene>
<evidence type="ECO:0000256" key="6">
    <source>
        <dbReference type="ARBA" id="ARBA00023002"/>
    </source>
</evidence>
<dbReference type="SMART" id="SM00829">
    <property type="entry name" value="PKS_ER"/>
    <property type="match status" value="1"/>
</dbReference>
<name>A0A3A8EPN7_9GAMM</name>
<dbReference type="InterPro" id="IPR029752">
    <property type="entry name" value="D-isomer_DH_CS1"/>
</dbReference>
<evidence type="ECO:0000256" key="8">
    <source>
        <dbReference type="RuleBase" id="RU361277"/>
    </source>
</evidence>
<dbReference type="EC" id="1.1.1.2" evidence="7"/>
<evidence type="ECO:0000256" key="3">
    <source>
        <dbReference type="ARBA" id="ARBA00022723"/>
    </source>
</evidence>
<sequence length="343" mass="36579">MNDNTIHAYAAMSSGEALVPYQFDAGELQAHQVEVKVEYCGLCHSDLSIINNDWKSSVYPVIAGHEIIGTITQLGSEAKGLKVGQRVGIGWTAESCQHCDPCIDGRQVQCTGGKTATIVGHAGGFADKVRAGWQWIIPLPDDLDAESAGPLLCGGITVFDPILQHQIQAIHHVGVIGIGGLGHIAIKLLKAWGCEITAFTASPDKTEELKAMGADHVVNSRDDAALKAQRAKFDLLLCTVNVSMNWQNYLNTLAPNGSLHMLGLPLEPMPIAAGSLISGAKSVTGSSTGSPAALRQLLKFAARKNIAPQVEVYPMSKINDAIERLHSGQARYRIVLKADFSAE</sequence>
<keyword evidence="3 8" id="KW-0479">Metal-binding</keyword>
<organism evidence="10 11">
    <name type="scientific">Acinetobacter tianfuensis</name>
    <dbReference type="NCBI Taxonomy" id="2419603"/>
    <lineage>
        <taxon>Bacteria</taxon>
        <taxon>Pseudomonadati</taxon>
        <taxon>Pseudomonadota</taxon>
        <taxon>Gammaproteobacteria</taxon>
        <taxon>Moraxellales</taxon>
        <taxon>Moraxellaceae</taxon>
        <taxon>Acinetobacter</taxon>
    </lineage>
</organism>
<dbReference type="Pfam" id="PF08240">
    <property type="entry name" value="ADH_N"/>
    <property type="match status" value="1"/>
</dbReference>
<dbReference type="InterPro" id="IPR047109">
    <property type="entry name" value="CAD-like"/>
</dbReference>
<evidence type="ECO:0000256" key="4">
    <source>
        <dbReference type="ARBA" id="ARBA00022833"/>
    </source>
</evidence>
<dbReference type="PROSITE" id="PS00059">
    <property type="entry name" value="ADH_ZINC"/>
    <property type="match status" value="1"/>
</dbReference>
<dbReference type="SUPFAM" id="SSF50129">
    <property type="entry name" value="GroES-like"/>
    <property type="match status" value="1"/>
</dbReference>
<dbReference type="AlphaFoldDB" id="A0A3A8EPN7"/>
<dbReference type="CDD" id="cd05283">
    <property type="entry name" value="CAD1"/>
    <property type="match status" value="1"/>
</dbReference>
<dbReference type="PROSITE" id="PS00065">
    <property type="entry name" value="D_2_HYDROXYACID_DH_1"/>
    <property type="match status" value="1"/>
</dbReference>
<accession>A0A3A8EPN7</accession>
<protein>
    <recommendedName>
        <fullName evidence="7">alcohol dehydrogenase (NADP(+))</fullName>
        <ecNumber evidence="7">1.1.1.2</ecNumber>
    </recommendedName>
</protein>
<dbReference type="PANTHER" id="PTHR42683">
    <property type="entry name" value="ALDEHYDE REDUCTASE"/>
    <property type="match status" value="1"/>
</dbReference>
<keyword evidence="6" id="KW-0560">Oxidoreductase</keyword>
<dbReference type="InterPro" id="IPR011032">
    <property type="entry name" value="GroES-like_sf"/>
</dbReference>
<dbReference type="RefSeq" id="WP_120402203.1">
    <property type="nucleotide sequence ID" value="NZ_RAXV01000012.1"/>
</dbReference>
<dbReference type="Gene3D" id="3.90.180.10">
    <property type="entry name" value="Medium-chain alcohol dehydrogenases, catalytic domain"/>
    <property type="match status" value="1"/>
</dbReference>
<dbReference type="FunFam" id="3.90.180.10:FF:000018">
    <property type="entry name" value="NAD(P)-dependent alcohol dehydrogenase"/>
    <property type="match status" value="1"/>
</dbReference>
<dbReference type="Proteomes" id="UP000282388">
    <property type="component" value="Unassembled WGS sequence"/>
</dbReference>
<dbReference type="Pfam" id="PF00107">
    <property type="entry name" value="ADH_zinc_N"/>
    <property type="match status" value="1"/>
</dbReference>
<reference evidence="10 11" key="1">
    <citation type="submission" date="2018-09" db="EMBL/GenBank/DDBJ databases">
        <title>The draft genome of Acinetobacter spp. strains.</title>
        <authorList>
            <person name="Qin J."/>
            <person name="Feng Y."/>
            <person name="Zong Z."/>
        </authorList>
    </citation>
    <scope>NUCLEOTIDE SEQUENCE [LARGE SCALE GENOMIC DNA]</scope>
    <source>
        <strain evidence="10 11">WCHAc060012</strain>
    </source>
</reference>
<comment type="similarity">
    <text evidence="2 8">Belongs to the zinc-containing alcohol dehydrogenase family.</text>
</comment>
<dbReference type="EMBL" id="RAXV01000012">
    <property type="protein sequence ID" value="RKG31934.1"/>
    <property type="molecule type" value="Genomic_DNA"/>
</dbReference>
<dbReference type="OrthoDB" id="9771084at2"/>
<feature type="domain" description="Enoyl reductase (ER)" evidence="9">
    <location>
        <begin position="11"/>
        <end position="336"/>
    </location>
</feature>
<evidence type="ECO:0000259" key="9">
    <source>
        <dbReference type="SMART" id="SM00829"/>
    </source>
</evidence>
<keyword evidence="11" id="KW-1185">Reference proteome</keyword>
<dbReference type="InterPro" id="IPR013154">
    <property type="entry name" value="ADH-like_N"/>
</dbReference>
<evidence type="ECO:0000256" key="1">
    <source>
        <dbReference type="ARBA" id="ARBA00001947"/>
    </source>
</evidence>
<dbReference type="Gene3D" id="3.40.50.720">
    <property type="entry name" value="NAD(P)-binding Rossmann-like Domain"/>
    <property type="match status" value="1"/>
</dbReference>
<dbReference type="GO" id="GO:0008106">
    <property type="term" value="F:alcohol dehydrogenase (NADP+) activity"/>
    <property type="evidence" value="ECO:0007669"/>
    <property type="project" value="UniProtKB-EC"/>
</dbReference>
<evidence type="ECO:0000313" key="11">
    <source>
        <dbReference type="Proteomes" id="UP000282388"/>
    </source>
</evidence>
<comment type="caution">
    <text evidence="10">The sequence shown here is derived from an EMBL/GenBank/DDBJ whole genome shotgun (WGS) entry which is preliminary data.</text>
</comment>
<evidence type="ECO:0000256" key="2">
    <source>
        <dbReference type="ARBA" id="ARBA00008072"/>
    </source>
</evidence>
<dbReference type="GO" id="GO:0008270">
    <property type="term" value="F:zinc ion binding"/>
    <property type="evidence" value="ECO:0007669"/>
    <property type="project" value="InterPro"/>
</dbReference>
<evidence type="ECO:0000313" key="10">
    <source>
        <dbReference type="EMBL" id="RKG31934.1"/>
    </source>
</evidence>
<dbReference type="FunFam" id="3.40.50.720:FF:000022">
    <property type="entry name" value="Cinnamyl alcohol dehydrogenase"/>
    <property type="match status" value="1"/>
</dbReference>
<dbReference type="InterPro" id="IPR013149">
    <property type="entry name" value="ADH-like_C"/>
</dbReference>
<keyword evidence="4 8" id="KW-0862">Zinc</keyword>
<proteinExistence type="inferred from homology"/>
<evidence type="ECO:0000256" key="7">
    <source>
        <dbReference type="ARBA" id="ARBA00024074"/>
    </source>
</evidence>
<evidence type="ECO:0000256" key="5">
    <source>
        <dbReference type="ARBA" id="ARBA00022857"/>
    </source>
</evidence>